<dbReference type="SMART" id="SM00710">
    <property type="entry name" value="PbH1"/>
    <property type="match status" value="6"/>
</dbReference>
<evidence type="ECO:0000313" key="2">
    <source>
        <dbReference type="EMBL" id="GAG57530.1"/>
    </source>
</evidence>
<dbReference type="EMBL" id="BART01007414">
    <property type="protein sequence ID" value="GAG57530.1"/>
    <property type="molecule type" value="Genomic_DNA"/>
</dbReference>
<dbReference type="InterPro" id="IPR039448">
    <property type="entry name" value="Beta_helix"/>
</dbReference>
<feature type="domain" description="Right handed beta helix" evidence="1">
    <location>
        <begin position="7"/>
        <end position="191"/>
    </location>
</feature>
<proteinExistence type="predicted"/>
<comment type="caution">
    <text evidence="2">The sequence shown here is derived from an EMBL/GenBank/DDBJ whole genome shotgun (WGS) entry which is preliminary data.</text>
</comment>
<gene>
    <name evidence="2" type="ORF">S01H4_16871</name>
</gene>
<reference evidence="2" key="1">
    <citation type="journal article" date="2014" name="Front. Microbiol.">
        <title>High frequency of phylogenetically diverse reductive dehalogenase-homologous genes in deep subseafloor sedimentary metagenomes.</title>
        <authorList>
            <person name="Kawai M."/>
            <person name="Futagami T."/>
            <person name="Toyoda A."/>
            <person name="Takaki Y."/>
            <person name="Nishi S."/>
            <person name="Hori S."/>
            <person name="Arai W."/>
            <person name="Tsubouchi T."/>
            <person name="Morono Y."/>
            <person name="Uchiyama I."/>
            <person name="Ito T."/>
            <person name="Fujiyama A."/>
            <person name="Inagaki F."/>
            <person name="Takami H."/>
        </authorList>
    </citation>
    <scope>NUCLEOTIDE SEQUENCE</scope>
    <source>
        <strain evidence="2">Expedition CK06-06</strain>
    </source>
</reference>
<dbReference type="Pfam" id="PF13229">
    <property type="entry name" value="Beta_helix"/>
    <property type="match status" value="1"/>
</dbReference>
<dbReference type="InterPro" id="IPR011050">
    <property type="entry name" value="Pectin_lyase_fold/virulence"/>
</dbReference>
<dbReference type="InterPro" id="IPR006626">
    <property type="entry name" value="PbH1"/>
</dbReference>
<dbReference type="InterPro" id="IPR012334">
    <property type="entry name" value="Pectin_lyas_fold"/>
</dbReference>
<name>X0YN38_9ZZZZ</name>
<evidence type="ECO:0000259" key="1">
    <source>
        <dbReference type="Pfam" id="PF13229"/>
    </source>
</evidence>
<dbReference type="SUPFAM" id="SSF51126">
    <property type="entry name" value="Pectin lyase-like"/>
    <property type="match status" value="2"/>
</dbReference>
<sequence>MPATNYVMEDFNVSNCCYYGIINSTIQNCLFQNCKVENCNGFFPWMMGDVFSGYYGPRDGFKGTLVNCESNNNTIGGYYNYTYPGFARAGAFTLFGGDGCVFENCRAKGNSIPGFSFTKIGYVGNNMGDNQNIIMRNCISENNTTLDPPPAGAGSLPGHGIVTDEMNKITIKNCILQCNEGDGVKLAGDKNLILDSVANLNDGEGFFIGGTGCTVRDSEAINNGAFGFKNTDGSNVFHGNFASSNTSGGFDGLAAANVETADTDAGRWSNVNGVTNY</sequence>
<protein>
    <recommendedName>
        <fullName evidence="1">Right handed beta helix domain-containing protein</fullName>
    </recommendedName>
</protein>
<dbReference type="AlphaFoldDB" id="X0YN38"/>
<dbReference type="Gene3D" id="2.160.20.10">
    <property type="entry name" value="Single-stranded right-handed beta-helix, Pectin lyase-like"/>
    <property type="match status" value="1"/>
</dbReference>
<accession>X0YN38</accession>
<organism evidence="2">
    <name type="scientific">marine sediment metagenome</name>
    <dbReference type="NCBI Taxonomy" id="412755"/>
    <lineage>
        <taxon>unclassified sequences</taxon>
        <taxon>metagenomes</taxon>
        <taxon>ecological metagenomes</taxon>
    </lineage>
</organism>